<keyword evidence="2" id="KW-1185">Reference proteome</keyword>
<gene>
    <name evidence="1" type="ORF">PtA15_17A217</name>
</gene>
<protein>
    <submittedName>
        <fullName evidence="1">Uncharacterized protein</fullName>
    </submittedName>
</protein>
<accession>A0ABY7D9P4</accession>
<dbReference type="GeneID" id="77805205"/>
<evidence type="ECO:0000313" key="2">
    <source>
        <dbReference type="Proteomes" id="UP001164743"/>
    </source>
</evidence>
<organism evidence="1 2">
    <name type="scientific">Puccinia triticina</name>
    <dbReference type="NCBI Taxonomy" id="208348"/>
    <lineage>
        <taxon>Eukaryota</taxon>
        <taxon>Fungi</taxon>
        <taxon>Dikarya</taxon>
        <taxon>Basidiomycota</taxon>
        <taxon>Pucciniomycotina</taxon>
        <taxon>Pucciniomycetes</taxon>
        <taxon>Pucciniales</taxon>
        <taxon>Pucciniaceae</taxon>
        <taxon>Puccinia</taxon>
    </lineage>
</organism>
<evidence type="ECO:0000313" key="1">
    <source>
        <dbReference type="EMBL" id="WAQ92735.1"/>
    </source>
</evidence>
<dbReference type="EMBL" id="CP110437">
    <property type="protein sequence ID" value="WAQ92735.1"/>
    <property type="molecule type" value="Genomic_DNA"/>
</dbReference>
<reference evidence="1" key="1">
    <citation type="submission" date="2022-10" db="EMBL/GenBank/DDBJ databases">
        <title>Puccinia triticina Genome sequencing and assembly.</title>
        <authorList>
            <person name="Li C."/>
        </authorList>
    </citation>
    <scope>NUCLEOTIDE SEQUENCE</scope>
    <source>
        <strain evidence="1">Pt15</strain>
    </source>
</reference>
<dbReference type="Proteomes" id="UP001164743">
    <property type="component" value="Chromosome 17A"/>
</dbReference>
<dbReference type="RefSeq" id="XP_053028290.1">
    <property type="nucleotide sequence ID" value="XM_053164310.1"/>
</dbReference>
<sequence length="63" mass="7144">MEDSDRRKITRLCEEERLQAIPNGSAGQLASTSTNCVDLIISMILLSNSTNNTLYRKQLWENT</sequence>
<name>A0ABY7D9P4_9BASI</name>
<proteinExistence type="predicted"/>